<protein>
    <recommendedName>
        <fullName evidence="2">CID domain-containing protein</fullName>
    </recommendedName>
</protein>
<proteinExistence type="predicted"/>
<reference evidence="3" key="1">
    <citation type="submission" date="2018-03" db="EMBL/GenBank/DDBJ databases">
        <authorList>
            <person name="Guldener U."/>
        </authorList>
    </citation>
    <scope>NUCLEOTIDE SEQUENCE</scope>
</reference>
<evidence type="ECO:0000259" key="2">
    <source>
        <dbReference type="PROSITE" id="PS51391"/>
    </source>
</evidence>
<dbReference type="EMBL" id="ONZQ02000002">
    <property type="protein sequence ID" value="SPN98965.1"/>
    <property type="molecule type" value="Genomic_DNA"/>
</dbReference>
<sequence length="520" mass="56471">MASPEFAIAKAHLSAALLRKDHVLPACTRDDVGTFNSLFNDVVNRCSPQNVQKCKRWILKDVVASPARATALGKYLVAAANSFVDGAGGRPSAKRKRLHVLYLLHDVLYHTLRRHPGNDDFARSIRGCLEPLFSSVASFPGVPKHTARILDLLAFWDEKRLFDADVVAKLRALVEAAAAEKGNATSKDAPQTATSEAFSKLPKEAPFILPSVHGDPSMAWFDLPAANWLPHLAPNSTKPMKPDMIKPLQFAQGPADKPVVEAVKTLLAKVDQLFSKGRTWDEHADMNEMGESVILDEVTGEVVGGETYYGWSRGFCKKMKDRRTGPEGQGDRSRGRSRSRSDSRSSRSSYRSGSSTSAQKHKRRRLSRSRSPRKKWSESQPGSAPAVSLTLRAKGAVEDALAIAIQDGTPAPFYPSVPPVPPPGQQIPPPPQHQQYPMPPMPPIPPPPYGYTGQWPPPPPPPPPFQPGGFARGWNAGAPPPAPPPGPPAWGGGQNQQFNHGRGGGNYRGDYGRGARGRGW</sequence>
<dbReference type="InterPro" id="IPR006569">
    <property type="entry name" value="CID_dom"/>
</dbReference>
<feature type="compositionally biased region" description="Basic and acidic residues" evidence="1">
    <location>
        <begin position="322"/>
        <end position="345"/>
    </location>
</feature>
<evidence type="ECO:0000313" key="3">
    <source>
        <dbReference type="EMBL" id="SPN98965.1"/>
    </source>
</evidence>
<dbReference type="Pfam" id="PF04818">
    <property type="entry name" value="CID"/>
    <property type="match status" value="1"/>
</dbReference>
<feature type="compositionally biased region" description="Basic residues" evidence="1">
    <location>
        <begin position="359"/>
        <end position="374"/>
    </location>
</feature>
<dbReference type="PANTHER" id="PTHR12323">
    <property type="entry name" value="SR-RELATED CTD ASSOCIATED FACTOR 6"/>
    <property type="match status" value="1"/>
</dbReference>
<dbReference type="Gene3D" id="1.25.40.90">
    <property type="match status" value="1"/>
</dbReference>
<dbReference type="GO" id="GO:0048471">
    <property type="term" value="C:perinuclear region of cytoplasm"/>
    <property type="evidence" value="ECO:0007669"/>
    <property type="project" value="TreeGrafter"/>
</dbReference>
<dbReference type="PROSITE" id="PS51391">
    <property type="entry name" value="CID"/>
    <property type="match status" value="1"/>
</dbReference>
<feature type="domain" description="CID" evidence="2">
    <location>
        <begin position="27"/>
        <end position="178"/>
    </location>
</feature>
<dbReference type="Proteomes" id="UP001187682">
    <property type="component" value="Unassembled WGS sequence"/>
</dbReference>
<feature type="compositionally biased region" description="Pro residues" evidence="1">
    <location>
        <begin position="413"/>
        <end position="466"/>
    </location>
</feature>
<evidence type="ECO:0000313" key="4">
    <source>
        <dbReference type="Proteomes" id="UP001187682"/>
    </source>
</evidence>
<feature type="compositionally biased region" description="Gly residues" evidence="1">
    <location>
        <begin position="501"/>
        <end position="514"/>
    </location>
</feature>
<feature type="compositionally biased region" description="Pro residues" evidence="1">
    <location>
        <begin position="478"/>
        <end position="488"/>
    </location>
</feature>
<dbReference type="AlphaFoldDB" id="A0AAE8SSB1"/>
<dbReference type="PANTHER" id="PTHR12323:SF0">
    <property type="entry name" value="CALCIUM HOMEOSTASIS ENDOPLASMIC RETICULUM PROTEIN"/>
    <property type="match status" value="1"/>
</dbReference>
<organism evidence="3 4">
    <name type="scientific">Cephalotrichum gorgonifer</name>
    <dbReference type="NCBI Taxonomy" id="2041049"/>
    <lineage>
        <taxon>Eukaryota</taxon>
        <taxon>Fungi</taxon>
        <taxon>Dikarya</taxon>
        <taxon>Ascomycota</taxon>
        <taxon>Pezizomycotina</taxon>
        <taxon>Sordariomycetes</taxon>
        <taxon>Hypocreomycetidae</taxon>
        <taxon>Microascales</taxon>
        <taxon>Microascaceae</taxon>
        <taxon>Cephalotrichum</taxon>
    </lineage>
</organism>
<accession>A0AAE8SSB1</accession>
<feature type="compositionally biased region" description="Low complexity" evidence="1">
    <location>
        <begin position="346"/>
        <end position="355"/>
    </location>
</feature>
<comment type="caution">
    <text evidence="3">The sequence shown here is derived from an EMBL/GenBank/DDBJ whole genome shotgun (WGS) entry which is preliminary data.</text>
</comment>
<dbReference type="InterPro" id="IPR008942">
    <property type="entry name" value="ENTH_VHS"/>
</dbReference>
<evidence type="ECO:0000256" key="1">
    <source>
        <dbReference type="SAM" id="MobiDB-lite"/>
    </source>
</evidence>
<feature type="region of interest" description="Disordered" evidence="1">
    <location>
        <begin position="413"/>
        <end position="520"/>
    </location>
</feature>
<dbReference type="GO" id="GO:0006874">
    <property type="term" value="P:intracellular calcium ion homeostasis"/>
    <property type="evidence" value="ECO:0007669"/>
    <property type="project" value="TreeGrafter"/>
</dbReference>
<gene>
    <name evidence="3" type="ORF">DNG_02004</name>
</gene>
<name>A0AAE8SSB1_9PEZI</name>
<keyword evidence="4" id="KW-1185">Reference proteome</keyword>
<feature type="region of interest" description="Disordered" evidence="1">
    <location>
        <begin position="319"/>
        <end position="387"/>
    </location>
</feature>